<comment type="caution">
    <text evidence="1">The sequence shown here is derived from an EMBL/GenBank/DDBJ whole genome shotgun (WGS) entry which is preliminary data.</text>
</comment>
<accession>A0A853I7Q0</accession>
<organism evidence="1 2">
    <name type="scientific">Spartinivicinus marinus</name>
    <dbReference type="NCBI Taxonomy" id="2994442"/>
    <lineage>
        <taxon>Bacteria</taxon>
        <taxon>Pseudomonadati</taxon>
        <taxon>Pseudomonadota</taxon>
        <taxon>Gammaproteobacteria</taxon>
        <taxon>Oceanospirillales</taxon>
        <taxon>Zooshikellaceae</taxon>
        <taxon>Spartinivicinus</taxon>
    </lineage>
</organism>
<dbReference type="Pfam" id="PF11042">
    <property type="entry name" value="DUF2750"/>
    <property type="match status" value="1"/>
</dbReference>
<dbReference type="InterPro" id="IPR021284">
    <property type="entry name" value="DUF2750"/>
</dbReference>
<proteinExistence type="predicted"/>
<keyword evidence="2" id="KW-1185">Reference proteome</keyword>
<dbReference type="RefSeq" id="WP_180568136.1">
    <property type="nucleotide sequence ID" value="NZ_JACCKB010000010.1"/>
</dbReference>
<reference evidence="1 2" key="1">
    <citation type="submission" date="2020-07" db="EMBL/GenBank/DDBJ databases">
        <title>Endozoicomonas sp. nov., isolated from sediment.</title>
        <authorList>
            <person name="Gu T."/>
        </authorList>
    </citation>
    <scope>NUCLEOTIDE SEQUENCE [LARGE SCALE GENOMIC DNA]</scope>
    <source>
        <strain evidence="1 2">SM1973</strain>
    </source>
</reference>
<evidence type="ECO:0000313" key="2">
    <source>
        <dbReference type="Proteomes" id="UP000569732"/>
    </source>
</evidence>
<gene>
    <name evidence="1" type="ORF">H0A36_08770</name>
</gene>
<dbReference type="AlphaFoldDB" id="A0A853I7Q0"/>
<sequence length="124" mass="14645">MQSPLSDDLATIITWPRLKRYCYFFEEAVSTNQVWALFRENWAIEQSNGYHIFPLWPNEAFTTICAVKQWQNFNPIQFNIKTVLGELIPILDNNLWFPSIFQTPFDRGTIINTQLLKDDLLDLM</sequence>
<dbReference type="Proteomes" id="UP000569732">
    <property type="component" value="Unassembled WGS sequence"/>
</dbReference>
<name>A0A853I7Q0_9GAMM</name>
<dbReference type="EMBL" id="JACCKB010000010">
    <property type="protein sequence ID" value="NYZ66104.1"/>
    <property type="molecule type" value="Genomic_DNA"/>
</dbReference>
<protein>
    <submittedName>
        <fullName evidence="1">DUF2750 domain-containing protein</fullName>
    </submittedName>
</protein>
<evidence type="ECO:0000313" key="1">
    <source>
        <dbReference type="EMBL" id="NYZ66104.1"/>
    </source>
</evidence>